<dbReference type="GO" id="GO:0015031">
    <property type="term" value="P:protein transport"/>
    <property type="evidence" value="ECO:0007669"/>
    <property type="project" value="UniProtKB-KW"/>
</dbReference>
<dbReference type="GO" id="GO:0000822">
    <property type="term" value="F:inositol hexakisphosphate binding"/>
    <property type="evidence" value="ECO:0007669"/>
    <property type="project" value="TreeGrafter"/>
</dbReference>
<gene>
    <name evidence="12" type="ORF">ASPWEDRAFT_110438</name>
</gene>
<dbReference type="VEuPathDB" id="FungiDB:ASPWEDRAFT_110438"/>
<evidence type="ECO:0000256" key="2">
    <source>
        <dbReference type="ARBA" id="ARBA00011056"/>
    </source>
</evidence>
<dbReference type="GO" id="GO:0005737">
    <property type="term" value="C:cytoplasm"/>
    <property type="evidence" value="ECO:0007669"/>
    <property type="project" value="TreeGrafter"/>
</dbReference>
<dbReference type="GO" id="GO:0031369">
    <property type="term" value="F:translation initiation factor binding"/>
    <property type="evidence" value="ECO:0007669"/>
    <property type="project" value="TreeGrafter"/>
</dbReference>
<accession>A0A1L9RKG4</accession>
<dbReference type="FunFam" id="1.25.40.510:FF:000004">
    <property type="entry name" value="Putative RNA export mediator Gle1"/>
    <property type="match status" value="1"/>
</dbReference>
<keyword evidence="4" id="KW-0509">mRNA transport</keyword>
<sequence length="525" mass="60657">MGRRLSYPSQLDSPSKQLILDLTRDLEQLRVHNSELKKVKAYERRSFYESLDRVEREKEAQHNAALDQVAALHGQVLEEAEETLKDHYRAVEEEERRERLRKEEEARKERERIEREKAEKLRREQEEAVRLEAERKAKERAQEEAEKARKAAQEEKERKEREKLEEEKRKREAEAQKVEQEAAKRQEEVSQKAQAEQQKRIGGGRLTEQEIKVQQRYVELHQHLKRFRQYLKTESKTNPIVKQNMGDMRRSITKCVGQLREGKGANKAQLQQIKTTLEQAASIPEPSVDIREFLAFPPENIANSEDNKVPALLIYALNIFCKCLISSLLTEASINLGHAEPIGIVAAQIFSSDAFIYKGYHMVDILWAKYRVVCPALWGFYGNEKTESGRRALGWWREGPDGPFISEQGHADRMTALGAGYAALTLRNFGKTPRRNPFPNTMFWFSMHKILSLPPSELQETHISLLAAMLRSSAERIVGFFGHIGLALMRKAIVDVPNNAPKQSMGVNKLKLLKDLYKREKNIII</sequence>
<keyword evidence="6" id="KW-0811">Translocation</keyword>
<dbReference type="AlphaFoldDB" id="A0A1L9RKG4"/>
<evidence type="ECO:0000256" key="6">
    <source>
        <dbReference type="ARBA" id="ARBA00023010"/>
    </source>
</evidence>
<evidence type="ECO:0000256" key="8">
    <source>
        <dbReference type="ARBA" id="ARBA00023242"/>
    </source>
</evidence>
<keyword evidence="13" id="KW-1185">Reference proteome</keyword>
<feature type="region of interest" description="Disordered" evidence="11">
    <location>
        <begin position="140"/>
        <end position="201"/>
    </location>
</feature>
<evidence type="ECO:0000256" key="4">
    <source>
        <dbReference type="ARBA" id="ARBA00022816"/>
    </source>
</evidence>
<dbReference type="PANTHER" id="PTHR12960:SF0">
    <property type="entry name" value="MRNA EXPORT FACTOR GLE1"/>
    <property type="match status" value="1"/>
</dbReference>
<feature type="region of interest" description="Disordered" evidence="11">
    <location>
        <begin position="91"/>
        <end position="113"/>
    </location>
</feature>
<keyword evidence="3" id="KW-0813">Transport</keyword>
<dbReference type="GeneID" id="63744019"/>
<evidence type="ECO:0000256" key="1">
    <source>
        <dbReference type="ARBA" id="ARBA00004567"/>
    </source>
</evidence>
<evidence type="ECO:0000256" key="9">
    <source>
        <dbReference type="ARBA" id="ARBA00026227"/>
    </source>
</evidence>
<comment type="subcellular location">
    <subcellularLocation>
        <location evidence="1">Nucleus</location>
        <location evidence="1">Nuclear pore complex</location>
    </subcellularLocation>
</comment>
<dbReference type="OrthoDB" id="420884at2759"/>
<comment type="similarity">
    <text evidence="2">Belongs to the GLE1 family.</text>
</comment>
<keyword evidence="7" id="KW-0906">Nuclear pore complex</keyword>
<dbReference type="PANTHER" id="PTHR12960">
    <property type="entry name" value="GLE-1-RELATED"/>
    <property type="match status" value="1"/>
</dbReference>
<dbReference type="RefSeq" id="XP_040689096.1">
    <property type="nucleotide sequence ID" value="XM_040828171.1"/>
</dbReference>
<evidence type="ECO:0000256" key="5">
    <source>
        <dbReference type="ARBA" id="ARBA00022927"/>
    </source>
</evidence>
<dbReference type="GO" id="GO:0016973">
    <property type="term" value="P:poly(A)+ mRNA export from nucleus"/>
    <property type="evidence" value="ECO:0007669"/>
    <property type="project" value="InterPro"/>
</dbReference>
<dbReference type="GO" id="GO:0005543">
    <property type="term" value="F:phospholipid binding"/>
    <property type="evidence" value="ECO:0007669"/>
    <property type="project" value="TreeGrafter"/>
</dbReference>
<evidence type="ECO:0000256" key="3">
    <source>
        <dbReference type="ARBA" id="ARBA00022448"/>
    </source>
</evidence>
<dbReference type="Pfam" id="PF07817">
    <property type="entry name" value="GLE1"/>
    <property type="match status" value="1"/>
</dbReference>
<dbReference type="Gene3D" id="1.25.40.510">
    <property type="entry name" value="GLE1-like"/>
    <property type="match status" value="1"/>
</dbReference>
<dbReference type="InterPro" id="IPR012476">
    <property type="entry name" value="GLE1"/>
</dbReference>
<keyword evidence="8" id="KW-0539">Nucleus</keyword>
<keyword evidence="5" id="KW-0653">Protein transport</keyword>
<proteinExistence type="inferred from homology"/>
<dbReference type="EMBL" id="KV878212">
    <property type="protein sequence ID" value="OJJ35420.1"/>
    <property type="molecule type" value="Genomic_DNA"/>
</dbReference>
<protein>
    <recommendedName>
        <fullName evidence="9">mRNA export factor GLE1</fullName>
    </recommendedName>
    <alternativeName>
        <fullName evidence="10">Nucleoporin GLE1</fullName>
    </alternativeName>
</protein>
<organism evidence="12 13">
    <name type="scientific">Aspergillus wentii DTO 134E9</name>
    <dbReference type="NCBI Taxonomy" id="1073089"/>
    <lineage>
        <taxon>Eukaryota</taxon>
        <taxon>Fungi</taxon>
        <taxon>Dikarya</taxon>
        <taxon>Ascomycota</taxon>
        <taxon>Pezizomycotina</taxon>
        <taxon>Eurotiomycetes</taxon>
        <taxon>Eurotiomycetidae</taxon>
        <taxon>Eurotiales</taxon>
        <taxon>Aspergillaceae</taxon>
        <taxon>Aspergillus</taxon>
        <taxon>Aspergillus subgen. Cremei</taxon>
    </lineage>
</organism>
<dbReference type="GO" id="GO:0044614">
    <property type="term" value="C:nuclear pore cytoplasmic filaments"/>
    <property type="evidence" value="ECO:0007669"/>
    <property type="project" value="TreeGrafter"/>
</dbReference>
<evidence type="ECO:0000256" key="10">
    <source>
        <dbReference type="ARBA" id="ARBA00029983"/>
    </source>
</evidence>
<evidence type="ECO:0000256" key="7">
    <source>
        <dbReference type="ARBA" id="ARBA00023132"/>
    </source>
</evidence>
<dbReference type="STRING" id="1073089.A0A1L9RKG4"/>
<feature type="compositionally biased region" description="Basic and acidic residues" evidence="11">
    <location>
        <begin position="140"/>
        <end position="190"/>
    </location>
</feature>
<dbReference type="InterPro" id="IPR038506">
    <property type="entry name" value="GLE1-like_sf"/>
</dbReference>
<name>A0A1L9RKG4_ASPWE</name>
<dbReference type="Proteomes" id="UP000184383">
    <property type="component" value="Unassembled WGS sequence"/>
</dbReference>
<evidence type="ECO:0000256" key="11">
    <source>
        <dbReference type="SAM" id="MobiDB-lite"/>
    </source>
</evidence>
<evidence type="ECO:0000313" key="12">
    <source>
        <dbReference type="EMBL" id="OJJ35420.1"/>
    </source>
</evidence>
<evidence type="ECO:0000313" key="13">
    <source>
        <dbReference type="Proteomes" id="UP000184383"/>
    </source>
</evidence>
<reference evidence="13" key="1">
    <citation type="journal article" date="2017" name="Genome Biol.">
        <title>Comparative genomics reveals high biological diversity and specific adaptations in the industrially and medically important fungal genus Aspergillus.</title>
        <authorList>
            <person name="de Vries R.P."/>
            <person name="Riley R."/>
            <person name="Wiebenga A."/>
            <person name="Aguilar-Osorio G."/>
            <person name="Amillis S."/>
            <person name="Uchima C.A."/>
            <person name="Anderluh G."/>
            <person name="Asadollahi M."/>
            <person name="Askin M."/>
            <person name="Barry K."/>
            <person name="Battaglia E."/>
            <person name="Bayram O."/>
            <person name="Benocci T."/>
            <person name="Braus-Stromeyer S.A."/>
            <person name="Caldana C."/>
            <person name="Canovas D."/>
            <person name="Cerqueira G.C."/>
            <person name="Chen F."/>
            <person name="Chen W."/>
            <person name="Choi C."/>
            <person name="Clum A."/>
            <person name="Dos Santos R.A."/>
            <person name="Damasio A.R."/>
            <person name="Diallinas G."/>
            <person name="Emri T."/>
            <person name="Fekete E."/>
            <person name="Flipphi M."/>
            <person name="Freyberg S."/>
            <person name="Gallo A."/>
            <person name="Gournas C."/>
            <person name="Habgood R."/>
            <person name="Hainaut M."/>
            <person name="Harispe M.L."/>
            <person name="Henrissat B."/>
            <person name="Hilden K.S."/>
            <person name="Hope R."/>
            <person name="Hossain A."/>
            <person name="Karabika E."/>
            <person name="Karaffa L."/>
            <person name="Karanyi Z."/>
            <person name="Krasevec N."/>
            <person name="Kuo A."/>
            <person name="Kusch H."/>
            <person name="LaButti K."/>
            <person name="Lagendijk E.L."/>
            <person name="Lapidus A."/>
            <person name="Levasseur A."/>
            <person name="Lindquist E."/>
            <person name="Lipzen A."/>
            <person name="Logrieco A.F."/>
            <person name="MacCabe A."/>
            <person name="Maekelae M.R."/>
            <person name="Malavazi I."/>
            <person name="Melin P."/>
            <person name="Meyer V."/>
            <person name="Mielnichuk N."/>
            <person name="Miskei M."/>
            <person name="Molnar A.P."/>
            <person name="Mule G."/>
            <person name="Ngan C.Y."/>
            <person name="Orejas M."/>
            <person name="Orosz E."/>
            <person name="Ouedraogo J.P."/>
            <person name="Overkamp K.M."/>
            <person name="Park H.-S."/>
            <person name="Perrone G."/>
            <person name="Piumi F."/>
            <person name="Punt P.J."/>
            <person name="Ram A.F."/>
            <person name="Ramon A."/>
            <person name="Rauscher S."/>
            <person name="Record E."/>
            <person name="Riano-Pachon D.M."/>
            <person name="Robert V."/>
            <person name="Roehrig J."/>
            <person name="Ruller R."/>
            <person name="Salamov A."/>
            <person name="Salih N.S."/>
            <person name="Samson R.A."/>
            <person name="Sandor E."/>
            <person name="Sanguinetti M."/>
            <person name="Schuetze T."/>
            <person name="Sepcic K."/>
            <person name="Shelest E."/>
            <person name="Sherlock G."/>
            <person name="Sophianopoulou V."/>
            <person name="Squina F.M."/>
            <person name="Sun H."/>
            <person name="Susca A."/>
            <person name="Todd R.B."/>
            <person name="Tsang A."/>
            <person name="Unkles S.E."/>
            <person name="van de Wiele N."/>
            <person name="van Rossen-Uffink D."/>
            <person name="Oliveira J.V."/>
            <person name="Vesth T.C."/>
            <person name="Visser J."/>
            <person name="Yu J.-H."/>
            <person name="Zhou M."/>
            <person name="Andersen M.R."/>
            <person name="Archer D.B."/>
            <person name="Baker S.E."/>
            <person name="Benoit I."/>
            <person name="Brakhage A.A."/>
            <person name="Braus G.H."/>
            <person name="Fischer R."/>
            <person name="Frisvad J.C."/>
            <person name="Goldman G.H."/>
            <person name="Houbraken J."/>
            <person name="Oakley B."/>
            <person name="Pocsi I."/>
            <person name="Scazzocchio C."/>
            <person name="Seiboth B."/>
            <person name="vanKuyk P.A."/>
            <person name="Wortman J."/>
            <person name="Dyer P.S."/>
            <person name="Grigoriev I.V."/>
        </authorList>
    </citation>
    <scope>NUCLEOTIDE SEQUENCE [LARGE SCALE GENOMIC DNA]</scope>
    <source>
        <strain evidence="13">DTO 134E9</strain>
    </source>
</reference>